<dbReference type="InterPro" id="IPR011989">
    <property type="entry name" value="ARM-like"/>
</dbReference>
<dbReference type="InterPro" id="IPR000225">
    <property type="entry name" value="Armadillo"/>
</dbReference>
<evidence type="ECO:0000313" key="3">
    <source>
        <dbReference type="EMBL" id="PIO15484.1"/>
    </source>
</evidence>
<dbReference type="SMART" id="SM00185">
    <property type="entry name" value="ARM"/>
    <property type="match status" value="4"/>
</dbReference>
<proteinExistence type="predicted"/>
<organism evidence="3 4">
    <name type="scientific">Aquarana catesbeiana</name>
    <name type="common">American bullfrog</name>
    <name type="synonym">Rana catesbeiana</name>
    <dbReference type="NCBI Taxonomy" id="8400"/>
    <lineage>
        <taxon>Eukaryota</taxon>
        <taxon>Metazoa</taxon>
        <taxon>Chordata</taxon>
        <taxon>Craniata</taxon>
        <taxon>Vertebrata</taxon>
        <taxon>Euteleostomi</taxon>
        <taxon>Amphibia</taxon>
        <taxon>Batrachia</taxon>
        <taxon>Anura</taxon>
        <taxon>Neobatrachia</taxon>
        <taxon>Ranoidea</taxon>
        <taxon>Ranidae</taxon>
        <taxon>Aquarana</taxon>
    </lineage>
</organism>
<feature type="compositionally biased region" description="Acidic residues" evidence="1">
    <location>
        <begin position="275"/>
        <end position="285"/>
    </location>
</feature>
<dbReference type="SUPFAM" id="SSF48371">
    <property type="entry name" value="ARM repeat"/>
    <property type="match status" value="1"/>
</dbReference>
<dbReference type="GO" id="GO:0005829">
    <property type="term" value="C:cytosol"/>
    <property type="evidence" value="ECO:0007669"/>
    <property type="project" value="TreeGrafter"/>
</dbReference>
<dbReference type="PANTHER" id="PTHR23312">
    <property type="entry name" value="ARMC5 ARMADILLO REPEAT-CONTAINING -RELATED"/>
    <property type="match status" value="1"/>
</dbReference>
<keyword evidence="4" id="KW-1185">Reference proteome</keyword>
<dbReference type="AlphaFoldDB" id="A0A2G9QIR3"/>
<dbReference type="GO" id="GO:0009653">
    <property type="term" value="P:anatomical structure morphogenesis"/>
    <property type="evidence" value="ECO:0007669"/>
    <property type="project" value="TreeGrafter"/>
</dbReference>
<feature type="domain" description="ARMC5-like ARM-repeats" evidence="2">
    <location>
        <begin position="1"/>
        <end position="252"/>
    </location>
</feature>
<dbReference type="PANTHER" id="PTHR23312:SF8">
    <property type="entry name" value="ARMADILLO REPEAT-CONTAINING PROTEIN 5"/>
    <property type="match status" value="1"/>
</dbReference>
<dbReference type="Gene3D" id="1.25.10.10">
    <property type="entry name" value="Leucine-rich Repeat Variant"/>
    <property type="match status" value="1"/>
</dbReference>
<dbReference type="Proteomes" id="UP000228934">
    <property type="component" value="Unassembled WGS sequence"/>
</dbReference>
<dbReference type="Pfam" id="PF24768">
    <property type="entry name" value="ARM_ARMC5"/>
    <property type="match status" value="1"/>
</dbReference>
<dbReference type="InterPro" id="IPR016024">
    <property type="entry name" value="ARM-type_fold"/>
</dbReference>
<sequence>SILKSICIDSIWNRVCRALGNLAVDFQNNQIIHESGAVSSLVQILQNSQDVGCLQSCLRALRILGDSPAHRLSICQQGGLAPCVQMLTSPNSDVVCEAVRAVCELSRACSLECAAALNPAVPTLMTLASEEQGKTAVRQAAFGTLCNLCIQGALRPILGNAGLIKLLITEATAVQQSPTRCLPVVKALCFCCREAVNRVRVREHGGLELLLELLRSFQYRSVHYRIIVAFLYYCYDNAALSFLVSSGLTLVLAERLEECMWAAEERRCVKTPMEALDEEEAEEEGSTSYDFPQETRKKREQGGSSEESLRSWLLSEGYITSLDDLPPESIMERENREEPTRTMLSPPGKGSQKVSQKRTQMSDQLCFSSPSDQSCQSPIKEIFASPSLQGPPSPAPSVVYGPEFPILLLLSRFSQLSDSSSCLVSPPVLKGLLTYVTCHPNPSDQAARILQRLTSDPLCLQAFIRTGSICTLRARLLLQESPDGDEKERSRHPKRARKLGKR</sequence>
<evidence type="ECO:0000259" key="2">
    <source>
        <dbReference type="Pfam" id="PF24768"/>
    </source>
</evidence>
<protein>
    <recommendedName>
        <fullName evidence="2">ARMC5-like ARM-repeats domain-containing protein</fullName>
    </recommendedName>
</protein>
<feature type="compositionally biased region" description="Basic residues" evidence="1">
    <location>
        <begin position="490"/>
        <end position="502"/>
    </location>
</feature>
<feature type="region of interest" description="Disordered" evidence="1">
    <location>
        <begin position="481"/>
        <end position="502"/>
    </location>
</feature>
<dbReference type="EMBL" id="KV975738">
    <property type="protein sequence ID" value="PIO15484.1"/>
    <property type="molecule type" value="Genomic_DNA"/>
</dbReference>
<dbReference type="InterPro" id="IPR055445">
    <property type="entry name" value="ARM_ARMC5"/>
</dbReference>
<dbReference type="OrthoDB" id="6086604at2759"/>
<feature type="region of interest" description="Disordered" evidence="1">
    <location>
        <begin position="275"/>
        <end position="308"/>
    </location>
</feature>
<name>A0A2G9QIR3_AQUCT</name>
<reference evidence="4" key="1">
    <citation type="journal article" date="2017" name="Nat. Commun.">
        <title>The North American bullfrog draft genome provides insight into hormonal regulation of long noncoding RNA.</title>
        <authorList>
            <person name="Hammond S.A."/>
            <person name="Warren R.L."/>
            <person name="Vandervalk B.P."/>
            <person name="Kucuk E."/>
            <person name="Khan H."/>
            <person name="Gibb E.A."/>
            <person name="Pandoh P."/>
            <person name="Kirk H."/>
            <person name="Zhao Y."/>
            <person name="Jones M."/>
            <person name="Mungall A.J."/>
            <person name="Coope R."/>
            <person name="Pleasance S."/>
            <person name="Moore R.A."/>
            <person name="Holt R.A."/>
            <person name="Round J.M."/>
            <person name="Ohora S."/>
            <person name="Walle B.V."/>
            <person name="Veldhoen N."/>
            <person name="Helbing C.C."/>
            <person name="Birol I."/>
        </authorList>
    </citation>
    <scope>NUCLEOTIDE SEQUENCE [LARGE SCALE GENOMIC DNA]</scope>
</reference>
<feature type="non-terminal residue" evidence="3">
    <location>
        <position position="1"/>
    </location>
</feature>
<evidence type="ECO:0000313" key="4">
    <source>
        <dbReference type="Proteomes" id="UP000228934"/>
    </source>
</evidence>
<evidence type="ECO:0000256" key="1">
    <source>
        <dbReference type="SAM" id="MobiDB-lite"/>
    </source>
</evidence>
<feature type="region of interest" description="Disordered" evidence="1">
    <location>
        <begin position="334"/>
        <end position="359"/>
    </location>
</feature>
<gene>
    <name evidence="3" type="ORF">AB205_0136150</name>
</gene>
<accession>A0A2G9QIR3</accession>